<dbReference type="SUPFAM" id="SSF50800">
    <property type="entry name" value="PK beta-barrel domain-like"/>
    <property type="match status" value="1"/>
</dbReference>
<accession>A0ABW0LZ25</accession>
<dbReference type="InterPro" id="IPR005302">
    <property type="entry name" value="MoCF_Sase_C"/>
</dbReference>
<dbReference type="PANTHER" id="PTHR36930:SF1">
    <property type="entry name" value="MOSC DOMAIN-CONTAINING PROTEIN"/>
    <property type="match status" value="1"/>
</dbReference>
<name>A0ABW0LZ25_9BACL</name>
<dbReference type="InterPro" id="IPR052716">
    <property type="entry name" value="MOSC_domain"/>
</dbReference>
<proteinExistence type="predicted"/>
<dbReference type="InterPro" id="IPR011037">
    <property type="entry name" value="Pyrv_Knase-like_insert_dom_sf"/>
</dbReference>
<dbReference type="EMBL" id="JBHSMH010000090">
    <property type="protein sequence ID" value="MFC5471119.1"/>
    <property type="molecule type" value="Genomic_DNA"/>
</dbReference>
<evidence type="ECO:0000313" key="3">
    <source>
        <dbReference type="Proteomes" id="UP001596105"/>
    </source>
</evidence>
<reference evidence="3" key="1">
    <citation type="journal article" date="2019" name="Int. J. Syst. Evol. Microbiol.">
        <title>The Global Catalogue of Microorganisms (GCM) 10K type strain sequencing project: providing services to taxonomists for standard genome sequencing and annotation.</title>
        <authorList>
            <consortium name="The Broad Institute Genomics Platform"/>
            <consortium name="The Broad Institute Genome Sequencing Center for Infectious Disease"/>
            <person name="Wu L."/>
            <person name="Ma J."/>
        </authorList>
    </citation>
    <scope>NUCLEOTIDE SEQUENCE [LARGE SCALE GENOMIC DNA]</scope>
    <source>
        <strain evidence="3">CCUG 57113</strain>
    </source>
</reference>
<protein>
    <submittedName>
        <fullName evidence="2">MOSC domain-containing protein</fullName>
    </submittedName>
</protein>
<gene>
    <name evidence="2" type="ORF">ACFPPD_20735</name>
</gene>
<feature type="domain" description="MOSC" evidence="1">
    <location>
        <begin position="89"/>
        <end position="237"/>
    </location>
</feature>
<comment type="caution">
    <text evidence="2">The sequence shown here is derived from an EMBL/GenBank/DDBJ whole genome shotgun (WGS) entry which is preliminary data.</text>
</comment>
<dbReference type="Gene3D" id="2.40.33.20">
    <property type="entry name" value="PK beta-barrel domain-like"/>
    <property type="match status" value="1"/>
</dbReference>
<dbReference type="Pfam" id="PF03473">
    <property type="entry name" value="MOSC"/>
    <property type="match status" value="1"/>
</dbReference>
<dbReference type="RefSeq" id="WP_209746095.1">
    <property type="nucleotide sequence ID" value="NZ_JBHSMH010000090.1"/>
</dbReference>
<organism evidence="2 3">
    <name type="scientific">Cohnella suwonensis</name>
    <dbReference type="NCBI Taxonomy" id="696072"/>
    <lineage>
        <taxon>Bacteria</taxon>
        <taxon>Bacillati</taxon>
        <taxon>Bacillota</taxon>
        <taxon>Bacilli</taxon>
        <taxon>Bacillales</taxon>
        <taxon>Paenibacillaceae</taxon>
        <taxon>Cohnella</taxon>
    </lineage>
</organism>
<keyword evidence="3" id="KW-1185">Reference proteome</keyword>
<evidence type="ECO:0000259" key="1">
    <source>
        <dbReference type="PROSITE" id="PS51340"/>
    </source>
</evidence>
<dbReference type="PROSITE" id="PS51340">
    <property type="entry name" value="MOSC"/>
    <property type="match status" value="1"/>
</dbReference>
<dbReference type="PANTHER" id="PTHR36930">
    <property type="entry name" value="METAL-SULFUR CLUSTER BIOSYNTHESIS PROTEINS YUAD-RELATED"/>
    <property type="match status" value="1"/>
</dbReference>
<dbReference type="Pfam" id="PF03476">
    <property type="entry name" value="MOSC_N"/>
    <property type="match status" value="1"/>
</dbReference>
<dbReference type="Proteomes" id="UP001596105">
    <property type="component" value="Unassembled WGS sequence"/>
</dbReference>
<sequence length="238" mass="26940">MQQSVGEVGEINRYPIKSFGGEKLESCELAAYGMLGDRFATFYDESQEGWQKYITARNIPNMMTYQARYVDGDIRVTASDGREFGWEESLLVEIQGQTKTPIAMSRMMDPNPENPHLLSVDEAGILIVTDATMRKLENMWGKELDQRRFRGNFVVNVNDQVMFEGDWIGKEIEIGGARLKADDFCERCVMIAMDPDTTEKDPSLLKIVNKEFNLRFGVYASVVRPGRVQVGDTVKVIG</sequence>
<dbReference type="InterPro" id="IPR005303">
    <property type="entry name" value="MOCOS_middle"/>
</dbReference>
<evidence type="ECO:0000313" key="2">
    <source>
        <dbReference type="EMBL" id="MFC5471119.1"/>
    </source>
</evidence>